<evidence type="ECO:0000256" key="1">
    <source>
        <dbReference type="SAM" id="Phobius"/>
    </source>
</evidence>
<comment type="caution">
    <text evidence="2">The sequence shown here is derived from an EMBL/GenBank/DDBJ whole genome shotgun (WGS) entry which is preliminary data.</text>
</comment>
<dbReference type="AlphaFoldDB" id="A0A8S1ISJ1"/>
<accession>A0A8S1ISJ1</accession>
<evidence type="ECO:0000313" key="2">
    <source>
        <dbReference type="EMBL" id="CAD7697772.1"/>
    </source>
</evidence>
<feature type="transmembrane region" description="Helical" evidence="1">
    <location>
        <begin position="30"/>
        <end position="54"/>
    </location>
</feature>
<dbReference type="EMBL" id="CAJHUC010000709">
    <property type="protein sequence ID" value="CAD7697772.1"/>
    <property type="molecule type" value="Genomic_DNA"/>
</dbReference>
<dbReference type="Proteomes" id="UP000708148">
    <property type="component" value="Unassembled WGS sequence"/>
</dbReference>
<evidence type="ECO:0000313" key="3">
    <source>
        <dbReference type="Proteomes" id="UP000708148"/>
    </source>
</evidence>
<protein>
    <submittedName>
        <fullName evidence="2">Uncharacterized protein</fullName>
    </submittedName>
</protein>
<gene>
    <name evidence="2" type="ORF">OSTQU699_LOCUS3133</name>
</gene>
<name>A0A8S1ISJ1_9CHLO</name>
<organism evidence="2 3">
    <name type="scientific">Ostreobium quekettii</name>
    <dbReference type="NCBI Taxonomy" id="121088"/>
    <lineage>
        <taxon>Eukaryota</taxon>
        <taxon>Viridiplantae</taxon>
        <taxon>Chlorophyta</taxon>
        <taxon>core chlorophytes</taxon>
        <taxon>Ulvophyceae</taxon>
        <taxon>TCBD clade</taxon>
        <taxon>Bryopsidales</taxon>
        <taxon>Ostreobineae</taxon>
        <taxon>Ostreobiaceae</taxon>
        <taxon>Ostreobium</taxon>
    </lineage>
</organism>
<proteinExistence type="predicted"/>
<keyword evidence="1" id="KW-0812">Transmembrane</keyword>
<keyword evidence="1" id="KW-1133">Transmembrane helix</keyword>
<sequence>MRRGERDEWSTPLLDSSEGLSETNRISEPWYTWPVGLGVIFLVVWGAVMVVGVFDKAGSETEFPACEWDRATAECTLGAKGMEQCFQLSKESNGANVHPWIELLECIQQESNEDCDAHQDCFWDSGEQTCKSETFAYCMGAGVELPRRFKPRTMLTLDDPQCGTVGEYSAMLQACGELDTKPHCHNISTCDWDENESRCVVSDEAFAHLAFGGDGNSGETKFLHLRASCRHRVDEADCALVPMNEEGMLNATATKVLPLMAALRPVG</sequence>
<reference evidence="2" key="1">
    <citation type="submission" date="2020-12" db="EMBL/GenBank/DDBJ databases">
        <authorList>
            <person name="Iha C."/>
        </authorList>
    </citation>
    <scope>NUCLEOTIDE SEQUENCE</scope>
</reference>
<keyword evidence="3" id="KW-1185">Reference proteome</keyword>
<keyword evidence="1" id="KW-0472">Membrane</keyword>